<keyword evidence="7 11" id="KW-1133">Transmembrane helix</keyword>
<proteinExistence type="inferred from homology"/>
<keyword evidence="5" id="KW-0997">Cell inner membrane</keyword>
<reference evidence="14" key="1">
    <citation type="journal article" date="2023" name="Front. Microbiol.">
        <title>Ralstonia chuxiongensis sp. nov., Ralstonia mojiangensis sp. nov., and Ralstonia soli sp. nov., isolated from tobacco fields, are three novel species in the family Burkholderiaceae.</title>
        <authorList>
            <person name="Lu C.H."/>
            <person name="Zhang Y.Y."/>
            <person name="Jiang N."/>
            <person name="Chen W."/>
            <person name="Shao X."/>
            <person name="Zhao Z.M."/>
            <person name="Lu W.L."/>
            <person name="Hu X."/>
            <person name="Xi Y.X."/>
            <person name="Zou S.Y."/>
            <person name="Wei Q.J."/>
            <person name="Lin Z.L."/>
            <person name="Gong L."/>
            <person name="Gai X.T."/>
            <person name="Zhang L.Q."/>
            <person name="Li J.Y."/>
            <person name="Jin Y."/>
            <person name="Xia Z.Y."/>
        </authorList>
    </citation>
    <scope>NUCLEOTIDE SEQUENCE [LARGE SCALE GENOMIC DNA]</scope>
    <source>
        <strain evidence="14">21YRMH01-3</strain>
    </source>
</reference>
<dbReference type="NCBIfam" id="TIGR02532">
    <property type="entry name" value="IV_pilin_GFxxxE"/>
    <property type="match status" value="1"/>
</dbReference>
<evidence type="ECO:0000256" key="1">
    <source>
        <dbReference type="ARBA" id="ARBA00004377"/>
    </source>
</evidence>
<evidence type="ECO:0000256" key="4">
    <source>
        <dbReference type="ARBA" id="ARBA00022481"/>
    </source>
</evidence>
<sequence length="197" mass="21026">MGILSFTISRRQRAFSLLELLVTIAVISVMLVLAAPSLNDFMRKQRILTTTDAITSAIGQARTRALASNSYVTIAPLGGDWKNGWQVFSEGQNPDGLYTPGTDILINQYDPLPAGMSISYNSTAFAGGVGTTSGSYLIYGPNGYTTSVTRQPQVIASFYVTYNQGGGITRRVIVNALGRARTCDPAADTTCIPTATQ</sequence>
<keyword evidence="4" id="KW-0488">Methylation</keyword>
<accession>A0AA41WUI5</accession>
<dbReference type="AlphaFoldDB" id="A0AA41WUI5"/>
<evidence type="ECO:0000313" key="13">
    <source>
        <dbReference type="EMBL" id="MCP1172677.1"/>
    </source>
</evidence>
<dbReference type="GO" id="GO:0005886">
    <property type="term" value="C:plasma membrane"/>
    <property type="evidence" value="ECO:0007669"/>
    <property type="project" value="UniProtKB-SubCell"/>
</dbReference>
<dbReference type="InterPro" id="IPR022346">
    <property type="entry name" value="T2SS_GspH"/>
</dbReference>
<organism evidence="13 14">
    <name type="scientific">Ralstonia chuxiongensis</name>
    <dbReference type="NCBI Taxonomy" id="2957504"/>
    <lineage>
        <taxon>Bacteria</taxon>
        <taxon>Pseudomonadati</taxon>
        <taxon>Pseudomonadota</taxon>
        <taxon>Betaproteobacteria</taxon>
        <taxon>Burkholderiales</taxon>
        <taxon>Burkholderiaceae</taxon>
        <taxon>Ralstonia</taxon>
    </lineage>
</organism>
<evidence type="ECO:0000256" key="2">
    <source>
        <dbReference type="ARBA" id="ARBA00021549"/>
    </source>
</evidence>
<dbReference type="GO" id="GO:0015628">
    <property type="term" value="P:protein secretion by the type II secretion system"/>
    <property type="evidence" value="ECO:0007669"/>
    <property type="project" value="InterPro"/>
</dbReference>
<comment type="subcellular location">
    <subcellularLocation>
        <location evidence="1">Cell inner membrane</location>
        <topology evidence="1">Single-pass membrane protein</topology>
    </subcellularLocation>
</comment>
<dbReference type="Pfam" id="PF12019">
    <property type="entry name" value="GspH"/>
    <property type="match status" value="1"/>
</dbReference>
<dbReference type="SUPFAM" id="SSF54523">
    <property type="entry name" value="Pili subunits"/>
    <property type="match status" value="1"/>
</dbReference>
<dbReference type="EMBL" id="JAMYWC010000003">
    <property type="protein sequence ID" value="MCP1172677.1"/>
    <property type="molecule type" value="Genomic_DNA"/>
</dbReference>
<evidence type="ECO:0000256" key="3">
    <source>
        <dbReference type="ARBA" id="ARBA00022475"/>
    </source>
</evidence>
<feature type="transmembrane region" description="Helical" evidence="11">
    <location>
        <begin position="20"/>
        <end position="38"/>
    </location>
</feature>
<evidence type="ECO:0000256" key="9">
    <source>
        <dbReference type="ARBA" id="ARBA00025772"/>
    </source>
</evidence>
<evidence type="ECO:0000256" key="11">
    <source>
        <dbReference type="SAM" id="Phobius"/>
    </source>
</evidence>
<dbReference type="Gene3D" id="3.55.40.10">
    <property type="entry name" value="minor pseudopilin epsh domain"/>
    <property type="match status" value="1"/>
</dbReference>
<gene>
    <name evidence="13" type="ORF">NKG59_09925</name>
</gene>
<dbReference type="InterPro" id="IPR012902">
    <property type="entry name" value="N_methyl_site"/>
</dbReference>
<keyword evidence="14" id="KW-1185">Reference proteome</keyword>
<evidence type="ECO:0000256" key="8">
    <source>
        <dbReference type="ARBA" id="ARBA00023136"/>
    </source>
</evidence>
<feature type="domain" description="General secretion pathway GspH" evidence="12">
    <location>
        <begin position="51"/>
        <end position="178"/>
    </location>
</feature>
<dbReference type="GO" id="GO:0015627">
    <property type="term" value="C:type II protein secretion system complex"/>
    <property type="evidence" value="ECO:0007669"/>
    <property type="project" value="InterPro"/>
</dbReference>
<evidence type="ECO:0000259" key="12">
    <source>
        <dbReference type="Pfam" id="PF12019"/>
    </source>
</evidence>
<comment type="similarity">
    <text evidence="9">Belongs to the GSP H family.</text>
</comment>
<evidence type="ECO:0000256" key="7">
    <source>
        <dbReference type="ARBA" id="ARBA00022989"/>
    </source>
</evidence>
<dbReference type="InterPro" id="IPR045584">
    <property type="entry name" value="Pilin-like"/>
</dbReference>
<comment type="caution">
    <text evidence="13">The sequence shown here is derived from an EMBL/GenBank/DDBJ whole genome shotgun (WGS) entry which is preliminary data.</text>
</comment>
<evidence type="ECO:0000256" key="5">
    <source>
        <dbReference type="ARBA" id="ARBA00022519"/>
    </source>
</evidence>
<evidence type="ECO:0000313" key="14">
    <source>
        <dbReference type="Proteomes" id="UP001162793"/>
    </source>
</evidence>
<keyword evidence="3" id="KW-1003">Cell membrane</keyword>
<dbReference type="Proteomes" id="UP001162793">
    <property type="component" value="Unassembled WGS sequence"/>
</dbReference>
<dbReference type="Pfam" id="PF07963">
    <property type="entry name" value="N_methyl"/>
    <property type="match status" value="1"/>
</dbReference>
<evidence type="ECO:0000256" key="10">
    <source>
        <dbReference type="ARBA" id="ARBA00030775"/>
    </source>
</evidence>
<dbReference type="RefSeq" id="WP_253536590.1">
    <property type="nucleotide sequence ID" value="NZ_JAMYWC010000003.1"/>
</dbReference>
<name>A0AA41WUI5_9RALS</name>
<keyword evidence="8 11" id="KW-0472">Membrane</keyword>
<protein>
    <recommendedName>
        <fullName evidence="2">Type II secretion system protein H</fullName>
    </recommendedName>
    <alternativeName>
        <fullName evidence="10">General secretion pathway protein H</fullName>
    </alternativeName>
</protein>
<keyword evidence="6 11" id="KW-0812">Transmembrane</keyword>
<evidence type="ECO:0000256" key="6">
    <source>
        <dbReference type="ARBA" id="ARBA00022692"/>
    </source>
</evidence>